<protein>
    <submittedName>
        <fullName evidence="1">Uncharacterized protein</fullName>
    </submittedName>
</protein>
<keyword evidence="2" id="KW-1185">Reference proteome</keyword>
<evidence type="ECO:0000313" key="2">
    <source>
        <dbReference type="Proteomes" id="UP000645390"/>
    </source>
</evidence>
<reference evidence="2" key="1">
    <citation type="journal article" date="2019" name="Int. J. Syst. Evol. Microbiol.">
        <title>The Global Catalogue of Microorganisms (GCM) 10K type strain sequencing project: providing services to taxonomists for standard genome sequencing and annotation.</title>
        <authorList>
            <consortium name="The Broad Institute Genomics Platform"/>
            <consortium name="The Broad Institute Genome Sequencing Center for Infectious Disease"/>
            <person name="Wu L."/>
            <person name="Ma J."/>
        </authorList>
    </citation>
    <scope>NUCLEOTIDE SEQUENCE [LARGE SCALE GENOMIC DNA]</scope>
    <source>
        <strain evidence="2">CCM 8939</strain>
    </source>
</reference>
<evidence type="ECO:0000313" key="1">
    <source>
        <dbReference type="EMBL" id="GGI25360.1"/>
    </source>
</evidence>
<dbReference type="Proteomes" id="UP000645390">
    <property type="component" value="Unassembled WGS sequence"/>
</dbReference>
<accession>A0ABQ2BG89</accession>
<name>A0ABQ2BG89_9SPHI</name>
<gene>
    <name evidence="1" type="ORF">GCM10008119_17270</name>
</gene>
<proteinExistence type="predicted"/>
<sequence length="76" mass="8540">MAISYPEDNLNHEHHHLHSECIKIPIKTNPLAVVYAPGSDLSKLEVLKTERAQLLKKDSSIIKIKQFFLSLGYGLG</sequence>
<dbReference type="EMBL" id="BMDJ01000004">
    <property type="protein sequence ID" value="GGI25360.1"/>
    <property type="molecule type" value="Genomic_DNA"/>
</dbReference>
<organism evidence="1 2">
    <name type="scientific">Pedobacter mendelii</name>
    <dbReference type="NCBI Taxonomy" id="1908240"/>
    <lineage>
        <taxon>Bacteria</taxon>
        <taxon>Pseudomonadati</taxon>
        <taxon>Bacteroidota</taxon>
        <taxon>Sphingobacteriia</taxon>
        <taxon>Sphingobacteriales</taxon>
        <taxon>Sphingobacteriaceae</taxon>
        <taxon>Pedobacter</taxon>
    </lineage>
</organism>
<comment type="caution">
    <text evidence="1">The sequence shown here is derived from an EMBL/GenBank/DDBJ whole genome shotgun (WGS) entry which is preliminary data.</text>
</comment>